<accession>A0ACB8CR17</accession>
<protein>
    <submittedName>
        <fullName evidence="1">Uncharacterized protein</fullName>
    </submittedName>
</protein>
<reference evidence="1" key="1">
    <citation type="submission" date="2020-05" db="EMBL/GenBank/DDBJ databases">
        <title>Large-scale comparative analyses of tick genomes elucidate their genetic diversity and vector capacities.</title>
        <authorList>
            <person name="Jia N."/>
            <person name="Wang J."/>
            <person name="Shi W."/>
            <person name="Du L."/>
            <person name="Sun Y."/>
            <person name="Zhan W."/>
            <person name="Jiang J."/>
            <person name="Wang Q."/>
            <person name="Zhang B."/>
            <person name="Ji P."/>
            <person name="Sakyi L.B."/>
            <person name="Cui X."/>
            <person name="Yuan T."/>
            <person name="Jiang B."/>
            <person name="Yang W."/>
            <person name="Lam T.T.-Y."/>
            <person name="Chang Q."/>
            <person name="Ding S."/>
            <person name="Wang X."/>
            <person name="Zhu J."/>
            <person name="Ruan X."/>
            <person name="Zhao L."/>
            <person name="Wei J."/>
            <person name="Que T."/>
            <person name="Du C."/>
            <person name="Cheng J."/>
            <person name="Dai P."/>
            <person name="Han X."/>
            <person name="Huang E."/>
            <person name="Gao Y."/>
            <person name="Liu J."/>
            <person name="Shao H."/>
            <person name="Ye R."/>
            <person name="Li L."/>
            <person name="Wei W."/>
            <person name="Wang X."/>
            <person name="Wang C."/>
            <person name="Yang T."/>
            <person name="Huo Q."/>
            <person name="Li W."/>
            <person name="Guo W."/>
            <person name="Chen H."/>
            <person name="Zhou L."/>
            <person name="Ni X."/>
            <person name="Tian J."/>
            <person name="Zhou Y."/>
            <person name="Sheng Y."/>
            <person name="Liu T."/>
            <person name="Pan Y."/>
            <person name="Xia L."/>
            <person name="Li J."/>
            <person name="Zhao F."/>
            <person name="Cao W."/>
        </authorList>
    </citation>
    <scope>NUCLEOTIDE SEQUENCE</scope>
    <source>
        <strain evidence="1">Dsil-2018</strain>
    </source>
</reference>
<evidence type="ECO:0000313" key="1">
    <source>
        <dbReference type="EMBL" id="KAH7949584.1"/>
    </source>
</evidence>
<dbReference type="EMBL" id="CM023474">
    <property type="protein sequence ID" value="KAH7949584.1"/>
    <property type="molecule type" value="Genomic_DNA"/>
</dbReference>
<name>A0ACB8CR17_DERSI</name>
<sequence length="703" mass="78462">MRVFGRGPSAVTLKEDNTASSTHLAGSSDVHLPTVITISRGYRRFLPVISGPFAAFSELRRRHPSLLPCAMCMAVACGGLALAFVLMRQQVKLDAERLTYMPPCGTEDCREQAARLARRIDASREPCDDLYAYTCGAAGVDTARKRWLLTPYLESVKGMIHRGLVPADRNSSSAAYKAYSAFNACLSRPTGVGVVQPFVEFMSARKIPWPRRPPEDADPLDVLVDLAVNWRVPLLFDVRVVYTNLDNPLVVAIDAMGYVTLLRMEQLSACGESGGGEYDELLRSVAGYLRQDALLSDEECLVLRLDETSVRSNVTSAVRIEEEEEEDDVFVASLNDSLSSSEIGQTWLTLLQRHLGSDVQLSPATKLQAHSERHFYEIVALLEAMPRERLLNVIGWTFAYSYLWIVNPDLDHFRPGKECDVFDGQAACFLTVQESFGTVLVAPQFLGYFQQDRQATTLHHARRDHAAFSASRTDFEELGGRHQALLDELYEGFPATTTSFYESWFESRRAVRRMLKNSYYSRLMTGSVRWHAEEVRYSYAGSLLQVGLSALFPPSYYRHDTGALAYSGLGFQLARALVRAVDQRGRAIDATAVAEEVWTQVEKCRLDSANTSRERDAVARLFALEVALAALRENAQDHRLDMLEGLEHWTGLQTFYVNFCANFCDHPRGAELCNVAMNASEFGDAFECPGAPSPSIDRRCLVV</sequence>
<evidence type="ECO:0000313" key="2">
    <source>
        <dbReference type="Proteomes" id="UP000821865"/>
    </source>
</evidence>
<comment type="caution">
    <text evidence="1">The sequence shown here is derived from an EMBL/GenBank/DDBJ whole genome shotgun (WGS) entry which is preliminary data.</text>
</comment>
<gene>
    <name evidence="1" type="ORF">HPB49_012413</name>
</gene>
<keyword evidence="2" id="KW-1185">Reference proteome</keyword>
<organism evidence="1 2">
    <name type="scientific">Dermacentor silvarum</name>
    <name type="common">Tick</name>
    <dbReference type="NCBI Taxonomy" id="543639"/>
    <lineage>
        <taxon>Eukaryota</taxon>
        <taxon>Metazoa</taxon>
        <taxon>Ecdysozoa</taxon>
        <taxon>Arthropoda</taxon>
        <taxon>Chelicerata</taxon>
        <taxon>Arachnida</taxon>
        <taxon>Acari</taxon>
        <taxon>Parasitiformes</taxon>
        <taxon>Ixodida</taxon>
        <taxon>Ixodoidea</taxon>
        <taxon>Ixodidae</taxon>
        <taxon>Rhipicephalinae</taxon>
        <taxon>Dermacentor</taxon>
    </lineage>
</organism>
<dbReference type="Proteomes" id="UP000821865">
    <property type="component" value="Chromosome 5"/>
</dbReference>
<proteinExistence type="predicted"/>